<dbReference type="AlphaFoldDB" id="A0A7G6RNV5"/>
<evidence type="ECO:0000313" key="2">
    <source>
        <dbReference type="Proteomes" id="UP000515518"/>
    </source>
</evidence>
<organism evidence="1 2">
    <name type="scientific">Rhizobium leguminosarum bv. viciae</name>
    <dbReference type="NCBI Taxonomy" id="387"/>
    <lineage>
        <taxon>Bacteria</taxon>
        <taxon>Pseudomonadati</taxon>
        <taxon>Pseudomonadota</taxon>
        <taxon>Alphaproteobacteria</taxon>
        <taxon>Hyphomicrobiales</taxon>
        <taxon>Rhizobiaceae</taxon>
        <taxon>Rhizobium/Agrobacterium group</taxon>
        <taxon>Rhizobium</taxon>
    </lineage>
</organism>
<proteinExistence type="predicted"/>
<name>A0A7G6RNV5_RHILV</name>
<keyword evidence="1" id="KW-0614">Plasmid</keyword>
<geneLocation type="plasmid" evidence="1 2">
    <name>p_1</name>
</geneLocation>
<dbReference type="EMBL" id="CP050552">
    <property type="protein sequence ID" value="QND43937.1"/>
    <property type="molecule type" value="Genomic_DNA"/>
</dbReference>
<dbReference type="Proteomes" id="UP000515518">
    <property type="component" value="Plasmid p_1"/>
</dbReference>
<protein>
    <submittedName>
        <fullName evidence="1">Uncharacterized protein</fullName>
    </submittedName>
</protein>
<accession>A0A7G6RNV5</accession>
<reference evidence="2" key="1">
    <citation type="journal article" date="2020" name="Mol. Plant Microbe">
        <title>Rhizobial microsymbionts of the narrowly endemic Oxytropis species growing in Kamchatka are characterized by significant genetic diversity and possess a set of genes that are associated with T3SS and T6SS secretion systems and can affect the development of symbiosis.</title>
        <authorList>
            <person name="Safronova V."/>
            <person name="Guro P."/>
            <person name="Sazanova A."/>
            <person name="Kuznetsova I."/>
            <person name="Belimov A."/>
            <person name="Yakubov V."/>
            <person name="Chirak E."/>
            <person name="Afonin A."/>
            <person name="Gogolev Y."/>
            <person name="Andronov E."/>
            <person name="Tikhonovich I."/>
        </authorList>
    </citation>
    <scope>NUCLEOTIDE SEQUENCE [LARGE SCALE GENOMIC DNA]</scope>
    <source>
        <strain evidence="2">RCAM0610</strain>
        <plasmid evidence="2">p_1</plasmid>
    </source>
</reference>
<gene>
    <name evidence="1" type="ORF">HB770_33610</name>
</gene>
<evidence type="ECO:0000313" key="1">
    <source>
        <dbReference type="EMBL" id="QND43937.1"/>
    </source>
</evidence>
<sequence>MAMRQADFREGDACAKRFHQQFALMCTMAIADPADEFDHRDFMIFQSRGRIVHNPRSAHPKIFLSHHPIESAGDFSALHPCSTSAGHMRIDSFTL</sequence>